<dbReference type="EMBL" id="JBHSXN010000002">
    <property type="protein sequence ID" value="MFC6953794.1"/>
    <property type="molecule type" value="Genomic_DNA"/>
</dbReference>
<accession>A0ABD5VEC7</accession>
<dbReference type="RefSeq" id="WP_336350747.1">
    <property type="nucleotide sequence ID" value="NZ_JAZAQL010000002.1"/>
</dbReference>
<dbReference type="AlphaFoldDB" id="A0ABD5VEC7"/>
<proteinExistence type="predicted"/>
<evidence type="ECO:0000313" key="2">
    <source>
        <dbReference type="Proteomes" id="UP001596395"/>
    </source>
</evidence>
<reference evidence="1 2" key="1">
    <citation type="journal article" date="2019" name="Int. J. Syst. Evol. Microbiol.">
        <title>The Global Catalogue of Microorganisms (GCM) 10K type strain sequencing project: providing services to taxonomists for standard genome sequencing and annotation.</title>
        <authorList>
            <consortium name="The Broad Institute Genomics Platform"/>
            <consortium name="The Broad Institute Genome Sequencing Center for Infectious Disease"/>
            <person name="Wu L."/>
            <person name="Ma J."/>
        </authorList>
    </citation>
    <scope>NUCLEOTIDE SEQUENCE [LARGE SCALE GENOMIC DNA]</scope>
    <source>
        <strain evidence="1 2">GX26</strain>
    </source>
</reference>
<dbReference type="Proteomes" id="UP001596395">
    <property type="component" value="Unassembled WGS sequence"/>
</dbReference>
<name>A0ABD5VEC7_9EURY</name>
<sequence length="270" mass="30271">MIEPIYPVDVDLPLNIKPIYKRNWKTTESRDHFRDALDACKRAFYKVEVMAVNDPDHPRRAALLDESQADLNSILAMTDTTGSLVRSLGDRGGIIVADERSALDAVVEALAQKDDRTLGELFGYPESAIDFYVENVDKSNEVPIYEIACASKSAELVDDDPEYVRVTNVDGMVNPIWQYMNWKFISHIPASFDCVESRALAIRSGAYFRELGLGDEAELLYEFLSANVTWDGYHGLSNIRNGYCIGSTNTPPYWSKKTVEFGGPHQAKAM</sequence>
<gene>
    <name evidence="1" type="ORF">ACFQGB_13055</name>
</gene>
<comment type="caution">
    <text evidence="1">The sequence shown here is derived from an EMBL/GenBank/DDBJ whole genome shotgun (WGS) entry which is preliminary data.</text>
</comment>
<protein>
    <submittedName>
        <fullName evidence="1">Uncharacterized protein</fullName>
    </submittedName>
</protein>
<evidence type="ECO:0000313" key="1">
    <source>
        <dbReference type="EMBL" id="MFC6953794.1"/>
    </source>
</evidence>
<organism evidence="1 2">
    <name type="scientific">Halorubellus litoreus</name>
    <dbReference type="NCBI Taxonomy" id="755308"/>
    <lineage>
        <taxon>Archaea</taxon>
        <taxon>Methanobacteriati</taxon>
        <taxon>Methanobacteriota</taxon>
        <taxon>Stenosarchaea group</taxon>
        <taxon>Halobacteria</taxon>
        <taxon>Halobacteriales</taxon>
        <taxon>Halorubellaceae</taxon>
        <taxon>Halorubellus</taxon>
    </lineage>
</organism>
<keyword evidence="2" id="KW-1185">Reference proteome</keyword>